<keyword evidence="3" id="KW-1185">Reference proteome</keyword>
<accession>A0ABP8NVD1</accession>
<organism evidence="2 3">
    <name type="scientific">Rhodococcus olei</name>
    <dbReference type="NCBI Taxonomy" id="2161675"/>
    <lineage>
        <taxon>Bacteria</taxon>
        <taxon>Bacillati</taxon>
        <taxon>Actinomycetota</taxon>
        <taxon>Actinomycetes</taxon>
        <taxon>Mycobacteriales</taxon>
        <taxon>Nocardiaceae</taxon>
        <taxon>Rhodococcus</taxon>
    </lineage>
</organism>
<evidence type="ECO:0000313" key="3">
    <source>
        <dbReference type="Proteomes" id="UP001501183"/>
    </source>
</evidence>
<name>A0ABP8NVD1_9NOCA</name>
<evidence type="ECO:0000256" key="1">
    <source>
        <dbReference type="SAM" id="MobiDB-lite"/>
    </source>
</evidence>
<gene>
    <name evidence="2" type="ORF">GCM10023094_04010</name>
</gene>
<protein>
    <recommendedName>
        <fullName evidence="4">ATP/GTP-binding protein</fullName>
    </recommendedName>
</protein>
<feature type="region of interest" description="Disordered" evidence="1">
    <location>
        <begin position="1"/>
        <end position="36"/>
    </location>
</feature>
<evidence type="ECO:0008006" key="4">
    <source>
        <dbReference type="Google" id="ProtNLM"/>
    </source>
</evidence>
<comment type="caution">
    <text evidence="2">The sequence shown here is derived from an EMBL/GenBank/DDBJ whole genome shotgun (WGS) entry which is preliminary data.</text>
</comment>
<sequence>MVTLDGMSRRNNRRRSAGPASLGLNGPRVEAGPSGYGDEQYLVRQIPGARAVKTYRCPGCDHEIRPGVAHLVAWPADGLGGAEDRRHWHTGCWNGRGSRGITRRWS</sequence>
<reference evidence="3" key="1">
    <citation type="journal article" date="2019" name="Int. J. Syst. Evol. Microbiol.">
        <title>The Global Catalogue of Microorganisms (GCM) 10K type strain sequencing project: providing services to taxonomists for standard genome sequencing and annotation.</title>
        <authorList>
            <consortium name="The Broad Institute Genomics Platform"/>
            <consortium name="The Broad Institute Genome Sequencing Center for Infectious Disease"/>
            <person name="Wu L."/>
            <person name="Ma J."/>
        </authorList>
    </citation>
    <scope>NUCLEOTIDE SEQUENCE [LARGE SCALE GENOMIC DNA]</scope>
    <source>
        <strain evidence="3">JCM 32206</strain>
    </source>
</reference>
<dbReference type="EMBL" id="BAABFB010000013">
    <property type="protein sequence ID" value="GAA4472190.1"/>
    <property type="molecule type" value="Genomic_DNA"/>
</dbReference>
<dbReference type="Proteomes" id="UP001501183">
    <property type="component" value="Unassembled WGS sequence"/>
</dbReference>
<proteinExistence type="predicted"/>
<evidence type="ECO:0000313" key="2">
    <source>
        <dbReference type="EMBL" id="GAA4472190.1"/>
    </source>
</evidence>